<evidence type="ECO:0000313" key="2">
    <source>
        <dbReference type="EMBL" id="MBB6013471.1"/>
    </source>
</evidence>
<keyword evidence="1" id="KW-0472">Membrane</keyword>
<dbReference type="RefSeq" id="WP_183831678.1">
    <property type="nucleotide sequence ID" value="NZ_JACHEU010000002.1"/>
</dbReference>
<dbReference type="AlphaFoldDB" id="A0A7W9VW87"/>
<keyword evidence="1" id="KW-1133">Transmembrane helix</keyword>
<evidence type="ECO:0000313" key="3">
    <source>
        <dbReference type="Proteomes" id="UP000533306"/>
    </source>
</evidence>
<dbReference type="EMBL" id="JACHEU010000002">
    <property type="protein sequence ID" value="MBB6013471.1"/>
    <property type="molecule type" value="Genomic_DNA"/>
</dbReference>
<protein>
    <submittedName>
        <fullName evidence="2">Uncharacterized protein</fullName>
    </submittedName>
</protein>
<accession>A0A7W9VW87</accession>
<organism evidence="2 3">
    <name type="scientific">Aquamicrobium lusatiense</name>
    <dbReference type="NCBI Taxonomy" id="89772"/>
    <lineage>
        <taxon>Bacteria</taxon>
        <taxon>Pseudomonadati</taxon>
        <taxon>Pseudomonadota</taxon>
        <taxon>Alphaproteobacteria</taxon>
        <taxon>Hyphomicrobiales</taxon>
        <taxon>Phyllobacteriaceae</taxon>
        <taxon>Aquamicrobium</taxon>
    </lineage>
</organism>
<reference evidence="2 3" key="1">
    <citation type="submission" date="2020-08" db="EMBL/GenBank/DDBJ databases">
        <title>Genomic Encyclopedia of Type Strains, Phase IV (KMG-IV): sequencing the most valuable type-strain genomes for metagenomic binning, comparative biology and taxonomic classification.</title>
        <authorList>
            <person name="Goeker M."/>
        </authorList>
    </citation>
    <scope>NUCLEOTIDE SEQUENCE [LARGE SCALE GENOMIC DNA]</scope>
    <source>
        <strain evidence="2 3">DSM 11099</strain>
    </source>
</reference>
<comment type="caution">
    <text evidence="2">The sequence shown here is derived from an EMBL/GenBank/DDBJ whole genome shotgun (WGS) entry which is preliminary data.</text>
</comment>
<keyword evidence="3" id="KW-1185">Reference proteome</keyword>
<keyword evidence="1" id="KW-0812">Transmembrane</keyword>
<feature type="transmembrane region" description="Helical" evidence="1">
    <location>
        <begin position="6"/>
        <end position="26"/>
    </location>
</feature>
<evidence type="ECO:0000256" key="1">
    <source>
        <dbReference type="SAM" id="Phobius"/>
    </source>
</evidence>
<dbReference type="Proteomes" id="UP000533306">
    <property type="component" value="Unassembled WGS sequence"/>
</dbReference>
<gene>
    <name evidence="2" type="ORF">HNR59_002860</name>
</gene>
<sequence length="93" mass="10508">MTIEIGVAFLVLGAITGAFWRMWALIDKAGEEGRIAQRELAKFQTHVAENFATKDGMQRQTDQLLRAMESIGTRIDALTSRIDNMIKPRTTRQ</sequence>
<name>A0A7W9VW87_9HYPH</name>
<proteinExistence type="predicted"/>